<dbReference type="STRING" id="554083.BKD30_13475"/>
<gene>
    <name evidence="3" type="ORF">BKD30_13475</name>
</gene>
<keyword evidence="1" id="KW-0812">Transmembrane</keyword>
<keyword evidence="1" id="KW-0472">Membrane</keyword>
<evidence type="ECO:0000313" key="3">
    <source>
        <dbReference type="EMBL" id="OMH23341.1"/>
    </source>
</evidence>
<keyword evidence="1" id="KW-1133">Transmembrane helix</keyword>
<feature type="domain" description="DUF6286" evidence="2">
    <location>
        <begin position="83"/>
        <end position="185"/>
    </location>
</feature>
<evidence type="ECO:0000256" key="1">
    <source>
        <dbReference type="SAM" id="Phobius"/>
    </source>
</evidence>
<dbReference type="Proteomes" id="UP000187085">
    <property type="component" value="Unassembled WGS sequence"/>
</dbReference>
<dbReference type="EMBL" id="MRDE01000076">
    <property type="protein sequence ID" value="OMH23341.1"/>
    <property type="molecule type" value="Genomic_DNA"/>
</dbReference>
<dbReference type="Pfam" id="PF19803">
    <property type="entry name" value="DUF6286"/>
    <property type="match status" value="1"/>
</dbReference>
<proteinExistence type="predicted"/>
<comment type="caution">
    <text evidence="3">The sequence shown here is derived from an EMBL/GenBank/DDBJ whole genome shotgun (WGS) entry which is preliminary data.</text>
</comment>
<evidence type="ECO:0000313" key="4">
    <source>
        <dbReference type="Proteomes" id="UP000187085"/>
    </source>
</evidence>
<feature type="transmembrane region" description="Helical" evidence="1">
    <location>
        <begin position="21"/>
        <end position="39"/>
    </location>
</feature>
<sequence>MTADRRTRRLLRRETHSSRSLPSIVTATLVLVVLLWLFLETVLSVAGAPPILASPVMIGPWLVDLPRQAPGAVLVVVGLLIALLGLLVLALAVLPGNRPRYAVADERSAIIVDYEVVASAASRVARTAAAVSVDQVHTWASRRSIEVQVHPTSGLPVDDEAVRRAVVGELDAAGLEPMPAVAVTVATRGAVGV</sequence>
<reference evidence="3 4" key="1">
    <citation type="submission" date="2016-12" db="EMBL/GenBank/DDBJ databases">
        <title>Draft genome of Tersicoccus phoenicis 1P05MA.</title>
        <authorList>
            <person name="Nakajima Y."/>
            <person name="Yoshizawa S."/>
            <person name="Nakamura K."/>
            <person name="Ogura Y."/>
            <person name="Hayashi T."/>
            <person name="Kogure K."/>
        </authorList>
    </citation>
    <scope>NUCLEOTIDE SEQUENCE [LARGE SCALE GENOMIC DNA]</scope>
    <source>
        <strain evidence="3 4">1p05MA</strain>
    </source>
</reference>
<accession>A0A1R1L714</accession>
<dbReference type="AlphaFoldDB" id="A0A1R1L714"/>
<dbReference type="RefSeq" id="WP_076705364.1">
    <property type="nucleotide sequence ID" value="NZ_MRDE01000076.1"/>
</dbReference>
<name>A0A1R1L714_9MICC</name>
<dbReference type="OrthoDB" id="4951169at2"/>
<organism evidence="3 4">
    <name type="scientific">Tersicoccus phoenicis</name>
    <dbReference type="NCBI Taxonomy" id="554083"/>
    <lineage>
        <taxon>Bacteria</taxon>
        <taxon>Bacillati</taxon>
        <taxon>Actinomycetota</taxon>
        <taxon>Actinomycetes</taxon>
        <taxon>Micrococcales</taxon>
        <taxon>Micrococcaceae</taxon>
        <taxon>Tersicoccus</taxon>
    </lineage>
</organism>
<feature type="transmembrane region" description="Helical" evidence="1">
    <location>
        <begin position="71"/>
        <end position="94"/>
    </location>
</feature>
<keyword evidence="4" id="KW-1185">Reference proteome</keyword>
<protein>
    <recommendedName>
        <fullName evidence="2">DUF6286 domain-containing protein</fullName>
    </recommendedName>
</protein>
<dbReference type="InterPro" id="IPR046253">
    <property type="entry name" value="DUF6286"/>
</dbReference>
<evidence type="ECO:0000259" key="2">
    <source>
        <dbReference type="Pfam" id="PF19803"/>
    </source>
</evidence>